<gene>
    <name evidence="2" type="ORF">SLS63_008333</name>
</gene>
<proteinExistence type="predicted"/>
<reference evidence="2 3" key="1">
    <citation type="submission" date="2024-02" db="EMBL/GenBank/DDBJ databases">
        <title>De novo assembly and annotation of 12 fungi associated with fruit tree decline syndrome in Ontario, Canada.</title>
        <authorList>
            <person name="Sulman M."/>
            <person name="Ellouze W."/>
            <person name="Ilyukhin E."/>
        </authorList>
    </citation>
    <scope>NUCLEOTIDE SEQUENCE [LARGE SCALE GENOMIC DNA]</scope>
    <source>
        <strain evidence="2 3">M169</strain>
    </source>
</reference>
<feature type="region of interest" description="Disordered" evidence="1">
    <location>
        <begin position="1"/>
        <end position="24"/>
    </location>
</feature>
<keyword evidence="3" id="KW-1185">Reference proteome</keyword>
<dbReference type="EMBL" id="JAKNSF020000052">
    <property type="protein sequence ID" value="KAK7725216.1"/>
    <property type="molecule type" value="Genomic_DNA"/>
</dbReference>
<evidence type="ECO:0000313" key="3">
    <source>
        <dbReference type="Proteomes" id="UP001430848"/>
    </source>
</evidence>
<evidence type="ECO:0000256" key="1">
    <source>
        <dbReference type="SAM" id="MobiDB-lite"/>
    </source>
</evidence>
<evidence type="ECO:0000313" key="2">
    <source>
        <dbReference type="EMBL" id="KAK7725216.1"/>
    </source>
</evidence>
<protein>
    <submittedName>
        <fullName evidence="2">Uncharacterized protein</fullName>
    </submittedName>
</protein>
<name>A0ABR1P333_DIAER</name>
<comment type="caution">
    <text evidence="2">The sequence shown here is derived from an EMBL/GenBank/DDBJ whole genome shotgun (WGS) entry which is preliminary data.</text>
</comment>
<organism evidence="2 3">
    <name type="scientific">Diaporthe eres</name>
    <name type="common">Phomopsis oblonga</name>
    <dbReference type="NCBI Taxonomy" id="83184"/>
    <lineage>
        <taxon>Eukaryota</taxon>
        <taxon>Fungi</taxon>
        <taxon>Dikarya</taxon>
        <taxon>Ascomycota</taxon>
        <taxon>Pezizomycotina</taxon>
        <taxon>Sordariomycetes</taxon>
        <taxon>Sordariomycetidae</taxon>
        <taxon>Diaporthales</taxon>
        <taxon>Diaporthaceae</taxon>
        <taxon>Diaporthe</taxon>
        <taxon>Diaporthe eres species complex</taxon>
    </lineage>
</organism>
<feature type="compositionally biased region" description="Acidic residues" evidence="1">
    <location>
        <begin position="249"/>
        <end position="262"/>
    </location>
</feature>
<feature type="region of interest" description="Disordered" evidence="1">
    <location>
        <begin position="242"/>
        <end position="270"/>
    </location>
</feature>
<dbReference type="Proteomes" id="UP001430848">
    <property type="component" value="Unassembled WGS sequence"/>
</dbReference>
<sequence>MVTSGDMKPPVYVPESSDLSSLRSSIQPTVSSTLSNAAPISDVDSSARTVSSAPTSIPSCSSGLSDIREVEKGVFAAPTMTMKLQDRLAWDRIQPKLQDTIFNTFQPQKDIDDTISCEFMMGGPSPTELKPTIFLVCCHKLYRKQLRKILKKQKWMTAYEYQFVVLVDAVENLSPDDLGDVHGTSQILVEAFVPSDKTCWSGLRARAQSLIHQEPIHFTIGGILLIDGEAFGLTTKHGIESLIPVDDGSSGDDDDDDDDDDSGPSKTQGVFRRKIMERLRDVRQSLGRE</sequence>
<accession>A0ABR1P333</accession>